<feature type="compositionally biased region" description="Polar residues" evidence="1">
    <location>
        <begin position="1"/>
        <end position="12"/>
    </location>
</feature>
<evidence type="ECO:0000256" key="1">
    <source>
        <dbReference type="SAM" id="MobiDB-lite"/>
    </source>
</evidence>
<reference evidence="2 3" key="1">
    <citation type="submission" date="2020-07" db="EMBL/GenBank/DDBJ databases">
        <title>Genomic Encyclopedia of Type Strains, Phase IV (KMG-V): Genome sequencing to study the core and pangenomes of soil and plant-associated prokaryotes.</title>
        <authorList>
            <person name="Whitman W."/>
        </authorList>
    </citation>
    <scope>NUCLEOTIDE SEQUENCE [LARGE SCALE GENOMIC DNA]</scope>
    <source>
        <strain evidence="2 3">M8UP22</strain>
    </source>
</reference>
<sequence length="397" mass="46371">MAILDSTQMSDTQEAERINPFHPIPAPGFDMETPLQFRLFDPQICGELQDDWLANAVESHGIIRSELDAMIDGKLLRRWKDGAGCEGFLLYTEQQARLAKKLQATGHYSDAELQHIFSEWNEFLEILSVDDFAYDSMEVDDYENWQRRTREMTEFFANDIIRMDDGFCPVPAEQLEAHKADARKQHAEWLRTRDYFATRLDADLKPQQHQGWRKALHEIRFSDEMSRLWMAQPFKAQIEQGYSIEVSFYGWETKNFTETTFRNINWRSTLERFKGTRNEGKIFPLRTPDFNLTENGLELLNNPSPEAYKALYEKYRLDELFALVAERGPAMWECDLSAKGRGACAECSAVFDRTTSSRRYCSEGCRSRAKSRRWRENDPERARRAQAKHYKEAYPGG</sequence>
<accession>A0A852VF81</accession>
<dbReference type="EMBL" id="JACCCU010000002">
    <property type="protein sequence ID" value="NYF91508.1"/>
    <property type="molecule type" value="Genomic_DNA"/>
</dbReference>
<proteinExistence type="predicted"/>
<evidence type="ECO:0000313" key="2">
    <source>
        <dbReference type="EMBL" id="NYF91508.1"/>
    </source>
</evidence>
<organism evidence="2 3">
    <name type="scientific">Tunturiibacter lichenicola</name>
    <dbReference type="NCBI Taxonomy" id="2051959"/>
    <lineage>
        <taxon>Bacteria</taxon>
        <taxon>Pseudomonadati</taxon>
        <taxon>Acidobacteriota</taxon>
        <taxon>Terriglobia</taxon>
        <taxon>Terriglobales</taxon>
        <taxon>Acidobacteriaceae</taxon>
        <taxon>Tunturiibacter</taxon>
    </lineage>
</organism>
<comment type="caution">
    <text evidence="2">The sequence shown here is derived from an EMBL/GenBank/DDBJ whole genome shotgun (WGS) entry which is preliminary data.</text>
</comment>
<feature type="region of interest" description="Disordered" evidence="1">
    <location>
        <begin position="372"/>
        <end position="397"/>
    </location>
</feature>
<name>A0A852VF81_9BACT</name>
<feature type="compositionally biased region" description="Basic and acidic residues" evidence="1">
    <location>
        <begin position="374"/>
        <end position="383"/>
    </location>
</feature>
<dbReference type="InterPro" id="IPR023286">
    <property type="entry name" value="ABATE_dom_sf"/>
</dbReference>
<gene>
    <name evidence="2" type="ORF">HDF08_003610</name>
</gene>
<protein>
    <submittedName>
        <fullName evidence="2">Uncharacterized protein</fullName>
    </submittedName>
</protein>
<dbReference type="Proteomes" id="UP000564385">
    <property type="component" value="Unassembled WGS sequence"/>
</dbReference>
<evidence type="ECO:0000313" key="3">
    <source>
        <dbReference type="Proteomes" id="UP000564385"/>
    </source>
</evidence>
<dbReference type="AlphaFoldDB" id="A0A852VF81"/>
<dbReference type="SUPFAM" id="SSF160904">
    <property type="entry name" value="Jann2411-like"/>
    <property type="match status" value="1"/>
</dbReference>
<feature type="region of interest" description="Disordered" evidence="1">
    <location>
        <begin position="1"/>
        <end position="27"/>
    </location>
</feature>